<proteinExistence type="predicted"/>
<name>U9TJX4_RHIID</name>
<dbReference type="HOGENOM" id="CLU_2499030_0_0_1"/>
<dbReference type="AlphaFoldDB" id="U9TJX4"/>
<reference evidence="1" key="1">
    <citation type="submission" date="2013-07" db="EMBL/GenBank/DDBJ databases">
        <title>The genome of an arbuscular mycorrhizal fungus provides insights into the evolution of the oldest plant symbiosis.</title>
        <authorList>
            <consortium name="DOE Joint Genome Institute"/>
            <person name="Tisserant E."/>
            <person name="Malbreil M."/>
            <person name="Kuo A."/>
            <person name="Kohler A."/>
            <person name="Symeonidi A."/>
            <person name="Balestrini R."/>
            <person name="Charron P."/>
            <person name="Duensing N."/>
            <person name="Frei-dit-Frey N."/>
            <person name="Gianinazzi-Pearson V."/>
            <person name="Gilbert B."/>
            <person name="Handa Y."/>
            <person name="Hijri M."/>
            <person name="Kaul R."/>
            <person name="Kawaguchi M."/>
            <person name="Krajinski F."/>
            <person name="Lammers P."/>
            <person name="Lapierre D."/>
            <person name="Masclaux F.G."/>
            <person name="Murat C."/>
            <person name="Morin E."/>
            <person name="Ndikumana S."/>
            <person name="Pagni M."/>
            <person name="Petitpierre D."/>
            <person name="Requena N."/>
            <person name="Rosikiewicz P."/>
            <person name="Riley R."/>
            <person name="Saito K."/>
            <person name="San Clemente H."/>
            <person name="Shapiro H."/>
            <person name="van Tuinen D."/>
            <person name="Becard G."/>
            <person name="Bonfante P."/>
            <person name="Paszkowski U."/>
            <person name="Shachar-Hill Y."/>
            <person name="Young J.P."/>
            <person name="Sanders I.R."/>
            <person name="Henrissat B."/>
            <person name="Rensing S.A."/>
            <person name="Grigoriev I.V."/>
            <person name="Corradi N."/>
            <person name="Roux C."/>
            <person name="Martin F."/>
        </authorList>
    </citation>
    <scope>NUCLEOTIDE SEQUENCE</scope>
    <source>
        <strain evidence="1">DAOM 197198</strain>
    </source>
</reference>
<sequence length="86" mass="10081">MATPSHRAMDEQELLVLLADWMTNPDYDYIAKLFQKYRETALGDRNGTSIFKRLVEVINNYNKLSHGRVILQKYDSHTENTLFFAL</sequence>
<protein>
    <submittedName>
        <fullName evidence="1">Uncharacterized protein</fullName>
    </submittedName>
</protein>
<organism evidence="1">
    <name type="scientific">Rhizophagus irregularis (strain DAOM 181602 / DAOM 197198 / MUCL 43194)</name>
    <name type="common">Arbuscular mycorrhizal fungus</name>
    <name type="synonym">Glomus intraradices</name>
    <dbReference type="NCBI Taxonomy" id="747089"/>
    <lineage>
        <taxon>Eukaryota</taxon>
        <taxon>Fungi</taxon>
        <taxon>Fungi incertae sedis</taxon>
        <taxon>Mucoromycota</taxon>
        <taxon>Glomeromycotina</taxon>
        <taxon>Glomeromycetes</taxon>
        <taxon>Glomerales</taxon>
        <taxon>Glomeraceae</taxon>
        <taxon>Rhizophagus</taxon>
    </lineage>
</organism>
<gene>
    <name evidence="1" type="ORF">GLOINDRAFT_5368</name>
</gene>
<evidence type="ECO:0000313" key="1">
    <source>
        <dbReference type="EMBL" id="ESA03646.1"/>
    </source>
</evidence>
<dbReference type="VEuPathDB" id="FungiDB:RhiirFUN_023264"/>
<dbReference type="EMBL" id="KI294889">
    <property type="protein sequence ID" value="ESA03646.1"/>
    <property type="molecule type" value="Genomic_DNA"/>
</dbReference>
<accession>U9TJX4</accession>